<name>A0A088E5F2_9CREN</name>
<protein>
    <recommendedName>
        <fullName evidence="4">DUF4352 domain-containing protein</fullName>
    </recommendedName>
</protein>
<dbReference type="AlphaFoldDB" id="A0A088E5F2"/>
<proteinExistence type="predicted"/>
<gene>
    <name evidence="2" type="ORF">HA72_0842</name>
</gene>
<feature type="transmembrane region" description="Helical" evidence="1">
    <location>
        <begin position="21"/>
        <end position="49"/>
    </location>
</feature>
<keyword evidence="1" id="KW-0472">Membrane</keyword>
<dbReference type="EMBL" id="CP008822">
    <property type="protein sequence ID" value="AIM27002.1"/>
    <property type="molecule type" value="Genomic_DNA"/>
</dbReference>
<organism evidence="2 3">
    <name type="scientific">Metallosphaera sedula</name>
    <dbReference type="NCBI Taxonomy" id="43687"/>
    <lineage>
        <taxon>Archaea</taxon>
        <taxon>Thermoproteota</taxon>
        <taxon>Thermoprotei</taxon>
        <taxon>Sulfolobales</taxon>
        <taxon>Sulfolobaceae</taxon>
        <taxon>Metallosphaera</taxon>
    </lineage>
</organism>
<dbReference type="RefSeq" id="WP_012020803.1">
    <property type="nucleotide sequence ID" value="NZ_CP012174.1"/>
</dbReference>
<evidence type="ECO:0000313" key="3">
    <source>
        <dbReference type="Proteomes" id="UP000029084"/>
    </source>
</evidence>
<reference evidence="2 3" key="1">
    <citation type="journal article" date="2014" name="J. Bacteriol.">
        <title>Role of an Archaeal PitA Transporter in the Copper and Arsenic Resistance of Metallosphaera sedula, an Extreme Thermoacidophile.</title>
        <authorList>
            <person name="McCarthy S."/>
            <person name="Ai C."/>
            <person name="Wheaton G."/>
            <person name="Tevatia R."/>
            <person name="Eckrich V."/>
            <person name="Kelly R."/>
            <person name="Blum P."/>
        </authorList>
    </citation>
    <scope>NUCLEOTIDE SEQUENCE [LARGE SCALE GENOMIC DNA]</scope>
    <source>
        <strain evidence="2 3">CuR1</strain>
    </source>
</reference>
<dbReference type="Proteomes" id="UP000029084">
    <property type="component" value="Chromosome"/>
</dbReference>
<evidence type="ECO:0008006" key="4">
    <source>
        <dbReference type="Google" id="ProtNLM"/>
    </source>
</evidence>
<dbReference type="GeneID" id="25394254"/>
<keyword evidence="1" id="KW-0812">Transmembrane</keyword>
<sequence precursor="true">MFSFSFYRSKMGRYIRSRRAISGAVTALILVIVSVALALAVAVFAFGLFGSFGGSGNGIQVVGTPVINVKTAGTNTVGANYNITVQLTVKNTESTLATIESISIAGLTNSSVNQQVAAGATHTYTLYILAETLPTTLGVNNVGTSIPIQITFAAGALNPTLTVYGNLNTSV</sequence>
<accession>A0A088E5F2</accession>
<evidence type="ECO:0000313" key="2">
    <source>
        <dbReference type="EMBL" id="AIM27002.1"/>
    </source>
</evidence>
<dbReference type="OMA" id="HTYTLYI"/>
<evidence type="ECO:0000256" key="1">
    <source>
        <dbReference type="SAM" id="Phobius"/>
    </source>
</evidence>
<keyword evidence="1" id="KW-1133">Transmembrane helix</keyword>